<gene>
    <name evidence="1" type="primary">orf05679</name>
    <name evidence="1" type="ORF">Q903MT_gene5647</name>
</gene>
<accession>A0A6B9XWB9</accession>
<keyword evidence="1" id="KW-0496">Mitochondrion</keyword>
<dbReference type="EMBL" id="MK697702">
    <property type="protein sequence ID" value="QHR91612.1"/>
    <property type="molecule type" value="Genomic_DNA"/>
</dbReference>
<proteinExistence type="predicted"/>
<reference evidence="1" key="1">
    <citation type="submission" date="2019-03" db="EMBL/GenBank/DDBJ databases">
        <title>Largest Complete Mitochondrial Genome of a Gymnosperm, Sitka Spruce (Picea sitchensis), Indicates Complex Physical Structure.</title>
        <authorList>
            <person name="Jackman S.D."/>
            <person name="Coombe L."/>
            <person name="Warren R."/>
            <person name="Kirk H."/>
            <person name="Trinh E."/>
            <person name="McLeod T."/>
            <person name="Pleasance S."/>
            <person name="Pandoh P."/>
            <person name="Zhao Y."/>
            <person name="Coope R."/>
            <person name="Bousquet J."/>
            <person name="Bohlmann J.C."/>
            <person name="Jones S.J.M."/>
            <person name="Birol I."/>
        </authorList>
    </citation>
    <scope>NUCLEOTIDE SEQUENCE</scope>
    <source>
        <strain evidence="1">Q903</strain>
    </source>
</reference>
<organism evidence="1">
    <name type="scientific">Picea sitchensis</name>
    <name type="common">Sitka spruce</name>
    <name type="synonym">Pinus sitchensis</name>
    <dbReference type="NCBI Taxonomy" id="3332"/>
    <lineage>
        <taxon>Eukaryota</taxon>
        <taxon>Viridiplantae</taxon>
        <taxon>Streptophyta</taxon>
        <taxon>Embryophyta</taxon>
        <taxon>Tracheophyta</taxon>
        <taxon>Spermatophyta</taxon>
        <taxon>Pinopsida</taxon>
        <taxon>Pinidae</taxon>
        <taxon>Conifers I</taxon>
        <taxon>Pinales</taxon>
        <taxon>Pinaceae</taxon>
        <taxon>Picea</taxon>
    </lineage>
</organism>
<sequence>MTPRGYSDNPKTRRQWLFPKSEWKHYEGHNGLGLERELPAWCYPSGQKRGNVVGIWTGGGPISRYPQLLLY</sequence>
<evidence type="ECO:0000313" key="1">
    <source>
        <dbReference type="EMBL" id="QHR91612.1"/>
    </source>
</evidence>
<name>A0A6B9XWB9_PICSI</name>
<dbReference type="AlphaFoldDB" id="A0A6B9XWB9"/>
<protein>
    <submittedName>
        <fullName evidence="1">Uncharacterized protein</fullName>
    </submittedName>
</protein>
<geneLocation type="mitochondrion" evidence="1"/>